<evidence type="ECO:0000313" key="2">
    <source>
        <dbReference type="EMBL" id="MBB4099539.1"/>
    </source>
</evidence>
<feature type="transmembrane region" description="Helical" evidence="1">
    <location>
        <begin position="69"/>
        <end position="88"/>
    </location>
</feature>
<evidence type="ECO:0000313" key="3">
    <source>
        <dbReference type="Proteomes" id="UP000557392"/>
    </source>
</evidence>
<evidence type="ECO:0000256" key="1">
    <source>
        <dbReference type="SAM" id="Phobius"/>
    </source>
</evidence>
<protein>
    <submittedName>
        <fullName evidence="2">Uncharacterized protein</fullName>
    </submittedName>
</protein>
<sequence length="208" mass="23349">MDQRRIVRESERAAIERWFPVSPLGPLFDPGTGDLLPAPAASIPGWQAEAFARIDRYVEREYVAGQVHGWMFVAFMIGLSLIATFAHLPVGTTLVIGGAAGGAILHGWPIWQLYRFRRDLRLIRERIRGELALRTPIPRELAARYRRRNPWRIALHAWVWGLIFLALAAQHFVSPESVPAALLPLALGAVGIAWILHFLSRRIDLGQG</sequence>
<name>A0A7W6JU00_9SPHN</name>
<reference evidence="2 3" key="1">
    <citation type="submission" date="2020-08" db="EMBL/GenBank/DDBJ databases">
        <title>Genomic Encyclopedia of Type Strains, Phase IV (KMG-IV): sequencing the most valuable type-strain genomes for metagenomic binning, comparative biology and taxonomic classification.</title>
        <authorList>
            <person name="Goeker M."/>
        </authorList>
    </citation>
    <scope>NUCLEOTIDE SEQUENCE [LARGE SCALE GENOMIC DNA]</scope>
    <source>
        <strain evidence="2 3">DSM 101806</strain>
    </source>
</reference>
<dbReference type="RefSeq" id="WP_183998931.1">
    <property type="nucleotide sequence ID" value="NZ_JACIEH010000003.1"/>
</dbReference>
<comment type="caution">
    <text evidence="2">The sequence shown here is derived from an EMBL/GenBank/DDBJ whole genome shotgun (WGS) entry which is preliminary data.</text>
</comment>
<keyword evidence="3" id="KW-1185">Reference proteome</keyword>
<accession>A0A7W6JU00</accession>
<keyword evidence="1" id="KW-1133">Transmembrane helix</keyword>
<feature type="transmembrane region" description="Helical" evidence="1">
    <location>
        <begin position="153"/>
        <end position="173"/>
    </location>
</feature>
<dbReference type="EMBL" id="JACIEH010000003">
    <property type="protein sequence ID" value="MBB4099539.1"/>
    <property type="molecule type" value="Genomic_DNA"/>
</dbReference>
<organism evidence="2 3">
    <name type="scientific">Sphingomonas kyeonggiensis</name>
    <dbReference type="NCBI Taxonomy" id="1268553"/>
    <lineage>
        <taxon>Bacteria</taxon>
        <taxon>Pseudomonadati</taxon>
        <taxon>Pseudomonadota</taxon>
        <taxon>Alphaproteobacteria</taxon>
        <taxon>Sphingomonadales</taxon>
        <taxon>Sphingomonadaceae</taxon>
        <taxon>Sphingomonas</taxon>
    </lineage>
</organism>
<dbReference type="Proteomes" id="UP000557392">
    <property type="component" value="Unassembled WGS sequence"/>
</dbReference>
<dbReference type="AlphaFoldDB" id="A0A7W6JU00"/>
<keyword evidence="1" id="KW-0812">Transmembrane</keyword>
<feature type="transmembrane region" description="Helical" evidence="1">
    <location>
        <begin position="94"/>
        <end position="114"/>
    </location>
</feature>
<proteinExistence type="predicted"/>
<feature type="transmembrane region" description="Helical" evidence="1">
    <location>
        <begin position="179"/>
        <end position="199"/>
    </location>
</feature>
<gene>
    <name evidence="2" type="ORF">GGR46_003111</name>
</gene>
<keyword evidence="1" id="KW-0472">Membrane</keyword>